<dbReference type="InterPro" id="IPR017900">
    <property type="entry name" value="4Fe4S_Fe_S_CS"/>
</dbReference>
<dbReference type="PROSITE" id="PS00198">
    <property type="entry name" value="4FE4S_FER_1"/>
    <property type="match status" value="1"/>
</dbReference>
<dbReference type="GO" id="GO:0051536">
    <property type="term" value="F:iron-sulfur cluster binding"/>
    <property type="evidence" value="ECO:0007669"/>
    <property type="project" value="UniProtKB-KW"/>
</dbReference>
<evidence type="ECO:0000256" key="3">
    <source>
        <dbReference type="ARBA" id="ARBA00023014"/>
    </source>
</evidence>
<accession>A0A4R3N3R2</accession>
<proteinExistence type="predicted"/>
<evidence type="ECO:0000313" key="6">
    <source>
        <dbReference type="EMBL" id="TCT21713.1"/>
    </source>
</evidence>
<dbReference type="OrthoDB" id="9769677at2"/>
<feature type="region of interest" description="Disordered" evidence="4">
    <location>
        <begin position="368"/>
        <end position="388"/>
    </location>
</feature>
<dbReference type="GO" id="GO:0046872">
    <property type="term" value="F:metal ion binding"/>
    <property type="evidence" value="ECO:0007669"/>
    <property type="project" value="UniProtKB-KW"/>
</dbReference>
<feature type="transmembrane region" description="Helical" evidence="5">
    <location>
        <begin position="225"/>
        <end position="247"/>
    </location>
</feature>
<dbReference type="Gene3D" id="3.30.70.20">
    <property type="match status" value="1"/>
</dbReference>
<gene>
    <name evidence="6" type="ORF">EDD68_11017</name>
</gene>
<feature type="transmembrane region" description="Helical" evidence="5">
    <location>
        <begin position="144"/>
        <end position="166"/>
    </location>
</feature>
<evidence type="ECO:0000256" key="2">
    <source>
        <dbReference type="ARBA" id="ARBA00023004"/>
    </source>
</evidence>
<sequence>MESDKNLFDDGKRQMRLCNACRYCEGYCAVWQAIEWRRDFDDHDMTYLANLCHDCGDCYYACPFTTPHQFGINPPKLFAQLREKTYQKYTWPVAWGKALGEKISGFWIAFLLATLLFFGFIFATNDPASVWQKYTGEGSFYALIPEYFMIGVFSALGLWMIGVWLIGARKFWRDIRSSKNEKVMFQDIVTATKYAMSLRYLGGEGEGCADTDEEPATNRRWLHHFVGYGFLLTFASTSLAAFYAHILHIPAPYPVFHPVVILGTLGGVGMIIGTTGLLYLKLKRDPDLTDEKASKSGASFIMALWTVNVTGMLLLIFRETAAMNSLLVIHLGSVAAFFFTAPYTKFVHFVYRYLALVNYANEERLAKEEETAPTVKNKPKTAAHHKAN</sequence>
<keyword evidence="3" id="KW-0411">Iron-sulfur</keyword>
<keyword evidence="5" id="KW-1133">Transmembrane helix</keyword>
<organism evidence="6 7">
    <name type="scientific">Melghiribacillus thermohalophilus</name>
    <dbReference type="NCBI Taxonomy" id="1324956"/>
    <lineage>
        <taxon>Bacteria</taxon>
        <taxon>Bacillati</taxon>
        <taxon>Bacillota</taxon>
        <taxon>Bacilli</taxon>
        <taxon>Bacillales</taxon>
        <taxon>Bacillaceae</taxon>
        <taxon>Melghiribacillus</taxon>
    </lineage>
</organism>
<dbReference type="SUPFAM" id="SSF54862">
    <property type="entry name" value="4Fe-4S ferredoxins"/>
    <property type="match status" value="1"/>
</dbReference>
<keyword evidence="5" id="KW-0812">Transmembrane</keyword>
<feature type="transmembrane region" description="Helical" evidence="5">
    <location>
        <begin position="105"/>
        <end position="124"/>
    </location>
</feature>
<feature type="transmembrane region" description="Helical" evidence="5">
    <location>
        <begin position="300"/>
        <end position="317"/>
    </location>
</feature>
<dbReference type="RefSeq" id="WP_132371785.1">
    <property type="nucleotide sequence ID" value="NZ_SMAN01000010.1"/>
</dbReference>
<dbReference type="SUPFAM" id="SSF103501">
    <property type="entry name" value="Respiratory nitrate reductase 1 gamma chain"/>
    <property type="match status" value="1"/>
</dbReference>
<keyword evidence="5" id="KW-0472">Membrane</keyword>
<keyword evidence="1" id="KW-0479">Metal-binding</keyword>
<evidence type="ECO:0000256" key="5">
    <source>
        <dbReference type="SAM" id="Phobius"/>
    </source>
</evidence>
<protein>
    <submittedName>
        <fullName evidence="6">Citrate/tricarballylate utilization protein</fullName>
    </submittedName>
</protein>
<evidence type="ECO:0000313" key="7">
    <source>
        <dbReference type="Proteomes" id="UP000294650"/>
    </source>
</evidence>
<keyword evidence="7" id="KW-1185">Reference proteome</keyword>
<feature type="transmembrane region" description="Helical" evidence="5">
    <location>
        <begin position="323"/>
        <end position="343"/>
    </location>
</feature>
<feature type="compositionally biased region" description="Basic residues" evidence="4">
    <location>
        <begin position="377"/>
        <end position="388"/>
    </location>
</feature>
<dbReference type="InterPro" id="IPR012830">
    <property type="entry name" value="Citrate_utilization_prot_B"/>
</dbReference>
<dbReference type="AlphaFoldDB" id="A0A4R3N3R2"/>
<evidence type="ECO:0000256" key="1">
    <source>
        <dbReference type="ARBA" id="ARBA00022723"/>
    </source>
</evidence>
<feature type="transmembrane region" description="Helical" evidence="5">
    <location>
        <begin position="259"/>
        <end position="280"/>
    </location>
</feature>
<keyword evidence="2" id="KW-0408">Iron</keyword>
<reference evidence="6 7" key="1">
    <citation type="submission" date="2019-03" db="EMBL/GenBank/DDBJ databases">
        <title>Genomic Encyclopedia of Type Strains, Phase IV (KMG-IV): sequencing the most valuable type-strain genomes for metagenomic binning, comparative biology and taxonomic classification.</title>
        <authorList>
            <person name="Goeker M."/>
        </authorList>
    </citation>
    <scope>NUCLEOTIDE SEQUENCE [LARGE SCALE GENOMIC DNA]</scope>
    <source>
        <strain evidence="6 7">DSM 25894</strain>
    </source>
</reference>
<comment type="caution">
    <text evidence="6">The sequence shown here is derived from an EMBL/GenBank/DDBJ whole genome shotgun (WGS) entry which is preliminary data.</text>
</comment>
<name>A0A4R3N3R2_9BACI</name>
<evidence type="ECO:0000256" key="4">
    <source>
        <dbReference type="SAM" id="MobiDB-lite"/>
    </source>
</evidence>
<dbReference type="EMBL" id="SMAN01000010">
    <property type="protein sequence ID" value="TCT21713.1"/>
    <property type="molecule type" value="Genomic_DNA"/>
</dbReference>
<dbReference type="NCBIfam" id="TIGR02484">
    <property type="entry name" value="CitB"/>
    <property type="match status" value="1"/>
</dbReference>
<dbReference type="InterPro" id="IPR036197">
    <property type="entry name" value="NarG-like_sf"/>
</dbReference>
<dbReference type="Proteomes" id="UP000294650">
    <property type="component" value="Unassembled WGS sequence"/>
</dbReference>